<feature type="transmembrane region" description="Helical" evidence="1">
    <location>
        <begin position="69"/>
        <end position="90"/>
    </location>
</feature>
<feature type="transmembrane region" description="Helical" evidence="1">
    <location>
        <begin position="96"/>
        <end position="117"/>
    </location>
</feature>
<keyword evidence="1" id="KW-0472">Membrane</keyword>
<evidence type="ECO:0000313" key="2">
    <source>
        <dbReference type="Ensembl" id="ENSECAP00000064122.1"/>
    </source>
</evidence>
<reference evidence="2" key="3">
    <citation type="submission" date="2025-09" db="UniProtKB">
        <authorList>
            <consortium name="Ensembl"/>
        </authorList>
    </citation>
    <scope>IDENTIFICATION</scope>
    <source>
        <strain evidence="2">Thoroughbred</strain>
    </source>
</reference>
<keyword evidence="1" id="KW-0812">Transmembrane</keyword>
<organism evidence="2 3">
    <name type="scientific">Equus caballus</name>
    <name type="common">Horse</name>
    <dbReference type="NCBI Taxonomy" id="9796"/>
    <lineage>
        <taxon>Eukaryota</taxon>
        <taxon>Metazoa</taxon>
        <taxon>Chordata</taxon>
        <taxon>Craniata</taxon>
        <taxon>Vertebrata</taxon>
        <taxon>Euteleostomi</taxon>
        <taxon>Mammalia</taxon>
        <taxon>Eutheria</taxon>
        <taxon>Laurasiatheria</taxon>
        <taxon>Perissodactyla</taxon>
        <taxon>Equidae</taxon>
        <taxon>Equus</taxon>
    </lineage>
</organism>
<dbReference type="AlphaFoldDB" id="A0A9L0RMX9"/>
<proteinExistence type="predicted"/>
<sequence length="121" mass="13435">MDSLGFSIYKIMSSANSESFTSSLPIWIPFISFSCRIARANTSSTMLNRSGESGHPCLVPVLRGMAFSFCPLSMMLAVGLSYMTFILLRYFPSIPILLRVFIINGCWILSNAFSAPIEMIM</sequence>
<dbReference type="Ensembl" id="ENSECAT00000142234.1">
    <property type="protein sequence ID" value="ENSECAP00000064122.1"/>
    <property type="gene ID" value="ENSECAG00000056081.1"/>
</dbReference>
<keyword evidence="1" id="KW-1133">Transmembrane helix</keyword>
<dbReference type="GeneTree" id="ENSGT01150000287061"/>
<dbReference type="Proteomes" id="UP000002281">
    <property type="component" value="Chromosome 9"/>
</dbReference>
<reference evidence="2" key="2">
    <citation type="submission" date="2025-08" db="UniProtKB">
        <authorList>
            <consortium name="Ensembl"/>
        </authorList>
    </citation>
    <scope>IDENTIFICATION</scope>
    <source>
        <strain evidence="2">Thoroughbred</strain>
    </source>
</reference>
<evidence type="ECO:0000256" key="1">
    <source>
        <dbReference type="SAM" id="Phobius"/>
    </source>
</evidence>
<keyword evidence="3" id="KW-1185">Reference proteome</keyword>
<reference evidence="2 3" key="1">
    <citation type="journal article" date="2009" name="Science">
        <title>Genome sequence, comparative analysis, and population genetics of the domestic horse.</title>
        <authorList>
            <consortium name="Broad Institute Genome Sequencing Platform"/>
            <consortium name="Broad Institute Whole Genome Assembly Team"/>
            <person name="Wade C.M."/>
            <person name="Giulotto E."/>
            <person name="Sigurdsson S."/>
            <person name="Zoli M."/>
            <person name="Gnerre S."/>
            <person name="Imsland F."/>
            <person name="Lear T.L."/>
            <person name="Adelson D.L."/>
            <person name="Bailey E."/>
            <person name="Bellone R.R."/>
            <person name="Bloecker H."/>
            <person name="Distl O."/>
            <person name="Edgar R.C."/>
            <person name="Garber M."/>
            <person name="Leeb T."/>
            <person name="Mauceli E."/>
            <person name="MacLeod J.N."/>
            <person name="Penedo M.C.T."/>
            <person name="Raison J.M."/>
            <person name="Sharpe T."/>
            <person name="Vogel J."/>
            <person name="Andersson L."/>
            <person name="Antczak D.F."/>
            <person name="Biagi T."/>
            <person name="Binns M.M."/>
            <person name="Chowdhary B.P."/>
            <person name="Coleman S.J."/>
            <person name="Della Valle G."/>
            <person name="Fryc S."/>
            <person name="Guerin G."/>
            <person name="Hasegawa T."/>
            <person name="Hill E.W."/>
            <person name="Jurka J."/>
            <person name="Kiialainen A."/>
            <person name="Lindgren G."/>
            <person name="Liu J."/>
            <person name="Magnani E."/>
            <person name="Mickelson J.R."/>
            <person name="Murray J."/>
            <person name="Nergadze S.G."/>
            <person name="Onofrio R."/>
            <person name="Pedroni S."/>
            <person name="Piras M.F."/>
            <person name="Raudsepp T."/>
            <person name="Rocchi M."/>
            <person name="Roeed K.H."/>
            <person name="Ryder O.A."/>
            <person name="Searle S."/>
            <person name="Skow L."/>
            <person name="Swinburne J.E."/>
            <person name="Syvaenen A.C."/>
            <person name="Tozaki T."/>
            <person name="Valberg S.J."/>
            <person name="Vaudin M."/>
            <person name="White J.R."/>
            <person name="Zody M.C."/>
            <person name="Lander E.S."/>
            <person name="Lindblad-Toh K."/>
        </authorList>
    </citation>
    <scope>NUCLEOTIDE SEQUENCE [LARGE SCALE GENOMIC DNA]</scope>
    <source>
        <strain evidence="2 3">Thoroughbred</strain>
    </source>
</reference>
<accession>A0A9L0RMX9</accession>
<protein>
    <submittedName>
        <fullName evidence="2">Uncharacterized protein</fullName>
    </submittedName>
</protein>
<name>A0A9L0RMX9_HORSE</name>
<evidence type="ECO:0000313" key="3">
    <source>
        <dbReference type="Proteomes" id="UP000002281"/>
    </source>
</evidence>